<accession>A0A2R6RZT9</accession>
<sequence>MDHACLCCSISVDIHRVELDEISATYTEVNVTVSYRYPDEGKVAAISHSISHGRIIANYDVMPGVSGVK</sequence>
<organism evidence="1 2">
    <name type="scientific">Hermanssonia centrifuga</name>
    <dbReference type="NCBI Taxonomy" id="98765"/>
    <lineage>
        <taxon>Eukaryota</taxon>
        <taxon>Fungi</taxon>
        <taxon>Dikarya</taxon>
        <taxon>Basidiomycota</taxon>
        <taxon>Agaricomycotina</taxon>
        <taxon>Agaricomycetes</taxon>
        <taxon>Polyporales</taxon>
        <taxon>Meruliaceae</taxon>
        <taxon>Hermanssonia</taxon>
    </lineage>
</organism>
<dbReference type="EMBL" id="MLYV02000121">
    <property type="protein sequence ID" value="PSS35530.1"/>
    <property type="molecule type" value="Genomic_DNA"/>
</dbReference>
<dbReference type="Proteomes" id="UP000186601">
    <property type="component" value="Unassembled WGS sequence"/>
</dbReference>
<keyword evidence="2" id="KW-1185">Reference proteome</keyword>
<evidence type="ECO:0000313" key="1">
    <source>
        <dbReference type="EMBL" id="PSS35530.1"/>
    </source>
</evidence>
<reference evidence="1 2" key="1">
    <citation type="submission" date="2018-02" db="EMBL/GenBank/DDBJ databases">
        <title>Genome sequence of the basidiomycete white-rot fungus Phlebia centrifuga.</title>
        <authorList>
            <person name="Granchi Z."/>
            <person name="Peng M."/>
            <person name="de Vries R.P."/>
            <person name="Hilden K."/>
            <person name="Makela M.R."/>
            <person name="Grigoriev I."/>
            <person name="Riley R."/>
        </authorList>
    </citation>
    <scope>NUCLEOTIDE SEQUENCE [LARGE SCALE GENOMIC DNA]</scope>
    <source>
        <strain evidence="1 2">FBCC195</strain>
    </source>
</reference>
<protein>
    <submittedName>
        <fullName evidence="1">Uncharacterized protein</fullName>
    </submittedName>
</protein>
<comment type="caution">
    <text evidence="1">The sequence shown here is derived from an EMBL/GenBank/DDBJ whole genome shotgun (WGS) entry which is preliminary data.</text>
</comment>
<dbReference type="AlphaFoldDB" id="A0A2R6RZT9"/>
<proteinExistence type="predicted"/>
<evidence type="ECO:0000313" key="2">
    <source>
        <dbReference type="Proteomes" id="UP000186601"/>
    </source>
</evidence>
<gene>
    <name evidence="1" type="ORF">PHLCEN_2v1524</name>
</gene>
<name>A0A2R6RZT9_9APHY</name>